<dbReference type="EMBL" id="JAPVEB010000003">
    <property type="protein sequence ID" value="KAJ5271195.1"/>
    <property type="molecule type" value="Genomic_DNA"/>
</dbReference>
<dbReference type="InterPro" id="IPR021858">
    <property type="entry name" value="Fun_TF"/>
</dbReference>
<dbReference type="InterPro" id="IPR044851">
    <property type="entry name" value="Wax_synthase"/>
</dbReference>
<evidence type="ECO:0000313" key="9">
    <source>
        <dbReference type="EMBL" id="KAJ5271195.1"/>
    </source>
</evidence>
<proteinExistence type="inferred from homology"/>
<evidence type="ECO:0000256" key="5">
    <source>
        <dbReference type="ARBA" id="ARBA00022989"/>
    </source>
</evidence>
<comment type="subcellular location">
    <subcellularLocation>
        <location evidence="1">Membrane</location>
        <topology evidence="1">Multi-pass membrane protein</topology>
    </subcellularLocation>
</comment>
<sequence length="894" mass="100704">MGTAISKGLISGSIDASLEEIDQRSQEPSPLFENEMRVGPFAVLDFTRLSSSSSDHTGLALGRPMNPTHTPPSDHGIGVSDPSSYPVDIPGYADDLLQWSDLFGEDCYGFSDTFYPGNHIDFSRLDDTYPETVLPIEDASLQPLSFPHAPTTINILGHASLLLKNFQKNIVPQMTVVPLAKSPWNILNVPAALVTLGELSIMESESVSHARQANLYSLLACSAVHLAMDSSSETGSFPRNHWKEVSKQAYQDANTHLKISLNEEAGGAKKAKLKDQLMAVYGLTEFAIFSGQYMDARRYLVEAERLLRFRALSKQRISQKLRLLINVYVWLRLIGESTYVLHSYTPTESFINNLNMHCEVQAPNAGEKLTAYIAERGRRIDDFLHLQNSEGDLNIDEPKDCRMDVPDIHLHDSRKSTGSLCQQVYGMPETMLSLVSQTTRLANVMETLRNAQALDIPINSHVWGTLRGRSTRLENVINCSRNRDLRLDMCKERTSPHELMVQALNSSLVIFFYRRVKQVHPAILGGHVDHVISTLQIWLAFATNLLLLNPLADSDIPGSTATIRNFGSKLIAAFRLLAQTRAVNTQWQVKNMPSHPRYYLRRGMRVPTRGRFLLRQLAIVAWQCLVLDIVQTVSLQQAAERGLQEPASLEIEWIVPVGQWAERIVTHLSIWFVVNRLISDLAYRVLSIFFVGIGSDSPADWPPAFGRMADAFTLRNFWAKFWHQFMRQPFTSVSNFIARDVLRLTRSSTLERYTNLSIVFLISAIFHVIVDILQSIPVERSGSMPFYLAFIIGIMLEDGVQNLWKRLQRPDNRQSKEKQLSGTVPLWRRAAGMVWVMLWLGVTSTWYFTPMIQSTNDDMRVIPFSVVKYIGFQPLIGITVGSGVGIAVVFEVEL</sequence>
<evidence type="ECO:0000256" key="6">
    <source>
        <dbReference type="ARBA" id="ARBA00023136"/>
    </source>
</evidence>
<evidence type="ECO:0000256" key="2">
    <source>
        <dbReference type="ARBA" id="ARBA00007282"/>
    </source>
</evidence>
<feature type="transmembrane region" description="Helical" evidence="7">
    <location>
        <begin position="826"/>
        <end position="849"/>
    </location>
</feature>
<gene>
    <name evidence="9" type="ORF">N7505_006953</name>
</gene>
<name>A0ABQ8WMD6_PENCH</name>
<evidence type="ECO:0000256" key="1">
    <source>
        <dbReference type="ARBA" id="ARBA00004141"/>
    </source>
</evidence>
<evidence type="ECO:0000259" key="8">
    <source>
        <dbReference type="Pfam" id="PF13813"/>
    </source>
</evidence>
<dbReference type="InterPro" id="IPR032805">
    <property type="entry name" value="Wax_synthase_dom"/>
</dbReference>
<keyword evidence="4 7" id="KW-0812">Transmembrane</keyword>
<organism evidence="9 10">
    <name type="scientific">Penicillium chrysogenum</name>
    <name type="common">Penicillium notatum</name>
    <dbReference type="NCBI Taxonomy" id="5076"/>
    <lineage>
        <taxon>Eukaryota</taxon>
        <taxon>Fungi</taxon>
        <taxon>Dikarya</taxon>
        <taxon>Ascomycota</taxon>
        <taxon>Pezizomycotina</taxon>
        <taxon>Eurotiomycetes</taxon>
        <taxon>Eurotiomycetidae</taxon>
        <taxon>Eurotiales</taxon>
        <taxon>Aspergillaceae</taxon>
        <taxon>Penicillium</taxon>
        <taxon>Penicillium chrysogenum species complex</taxon>
    </lineage>
</organism>
<dbReference type="PANTHER" id="PTHR31595:SF27">
    <property type="entry name" value="WAX SYNTHASE DOMAIN-CONTAINING PROTEIN-RELATED"/>
    <property type="match status" value="1"/>
</dbReference>
<evidence type="ECO:0000256" key="3">
    <source>
        <dbReference type="ARBA" id="ARBA00022679"/>
    </source>
</evidence>
<reference evidence="9 10" key="1">
    <citation type="journal article" date="2023" name="IMA Fungus">
        <title>Comparative genomic study of the Penicillium genus elucidates a diverse pangenome and 15 lateral gene transfer events.</title>
        <authorList>
            <person name="Petersen C."/>
            <person name="Sorensen T."/>
            <person name="Nielsen M.R."/>
            <person name="Sondergaard T.E."/>
            <person name="Sorensen J.L."/>
            <person name="Fitzpatrick D.A."/>
            <person name="Frisvad J.C."/>
            <person name="Nielsen K.L."/>
        </authorList>
    </citation>
    <scope>NUCLEOTIDE SEQUENCE [LARGE SCALE GENOMIC DNA]</scope>
    <source>
        <strain evidence="9 10">IBT 3361</strain>
    </source>
</reference>
<comment type="similarity">
    <text evidence="2">Belongs to the wax synthase family.</text>
</comment>
<dbReference type="Proteomes" id="UP001220256">
    <property type="component" value="Unassembled WGS sequence"/>
</dbReference>
<feature type="domain" description="Wax synthase" evidence="8">
    <location>
        <begin position="701"/>
        <end position="788"/>
    </location>
</feature>
<dbReference type="PANTHER" id="PTHR31595">
    <property type="entry name" value="LONG-CHAIN-ALCOHOL O-FATTY-ACYLTRANSFERASE 3-RELATED"/>
    <property type="match status" value="1"/>
</dbReference>
<feature type="transmembrane region" description="Helical" evidence="7">
    <location>
        <begin position="869"/>
        <end position="890"/>
    </location>
</feature>
<keyword evidence="10" id="KW-1185">Reference proteome</keyword>
<keyword evidence="6 7" id="KW-0472">Membrane</keyword>
<feature type="transmembrane region" description="Helical" evidence="7">
    <location>
        <begin position="753"/>
        <end position="774"/>
    </location>
</feature>
<comment type="caution">
    <text evidence="9">The sequence shown here is derived from an EMBL/GenBank/DDBJ whole genome shotgun (WGS) entry which is preliminary data.</text>
</comment>
<accession>A0ABQ8WMD6</accession>
<evidence type="ECO:0000313" key="10">
    <source>
        <dbReference type="Proteomes" id="UP001220256"/>
    </source>
</evidence>
<evidence type="ECO:0000256" key="7">
    <source>
        <dbReference type="SAM" id="Phobius"/>
    </source>
</evidence>
<dbReference type="Pfam" id="PF13813">
    <property type="entry name" value="MBOAT_2"/>
    <property type="match status" value="1"/>
</dbReference>
<dbReference type="Pfam" id="PF11951">
    <property type="entry name" value="Fungal_trans_2"/>
    <property type="match status" value="1"/>
</dbReference>
<protein>
    <recommendedName>
        <fullName evidence="8">Wax synthase domain-containing protein</fullName>
    </recommendedName>
</protein>
<keyword evidence="5 7" id="KW-1133">Transmembrane helix</keyword>
<evidence type="ECO:0000256" key="4">
    <source>
        <dbReference type="ARBA" id="ARBA00022692"/>
    </source>
</evidence>
<keyword evidence="3" id="KW-0808">Transferase</keyword>